<accession>A0ABD1XAK7</accession>
<evidence type="ECO:0000313" key="3">
    <source>
        <dbReference type="Proteomes" id="UP001604277"/>
    </source>
</evidence>
<feature type="region of interest" description="Disordered" evidence="1">
    <location>
        <begin position="1"/>
        <end position="27"/>
    </location>
</feature>
<evidence type="ECO:0000256" key="1">
    <source>
        <dbReference type="SAM" id="MobiDB-lite"/>
    </source>
</evidence>
<dbReference type="AlphaFoldDB" id="A0ABD1XAK7"/>
<keyword evidence="3" id="KW-1185">Reference proteome</keyword>
<comment type="caution">
    <text evidence="2">The sequence shown here is derived from an EMBL/GenBank/DDBJ whole genome shotgun (WGS) entry which is preliminary data.</text>
</comment>
<reference evidence="3" key="1">
    <citation type="submission" date="2024-07" db="EMBL/GenBank/DDBJ databases">
        <title>Two chromosome-level genome assemblies of Korean endemic species Abeliophyllum distichum and Forsythia ovata (Oleaceae).</title>
        <authorList>
            <person name="Jang H."/>
        </authorList>
    </citation>
    <scope>NUCLEOTIDE SEQUENCE [LARGE SCALE GENOMIC DNA]</scope>
</reference>
<gene>
    <name evidence="2" type="ORF">Fot_03703</name>
</gene>
<organism evidence="2 3">
    <name type="scientific">Forsythia ovata</name>
    <dbReference type="NCBI Taxonomy" id="205694"/>
    <lineage>
        <taxon>Eukaryota</taxon>
        <taxon>Viridiplantae</taxon>
        <taxon>Streptophyta</taxon>
        <taxon>Embryophyta</taxon>
        <taxon>Tracheophyta</taxon>
        <taxon>Spermatophyta</taxon>
        <taxon>Magnoliopsida</taxon>
        <taxon>eudicotyledons</taxon>
        <taxon>Gunneridae</taxon>
        <taxon>Pentapetalae</taxon>
        <taxon>asterids</taxon>
        <taxon>lamiids</taxon>
        <taxon>Lamiales</taxon>
        <taxon>Oleaceae</taxon>
        <taxon>Forsythieae</taxon>
        <taxon>Forsythia</taxon>
    </lineage>
</organism>
<protein>
    <submittedName>
        <fullName evidence="2">Uncharacterized protein</fullName>
    </submittedName>
</protein>
<sequence length="143" mass="15280">MHIPNKNIKQSTGAPPDREGMSTHEPRNCVKAGAEAKALTTETRVCSGRSSIAGKGYLVGKSHTIHSDISSLNNSSQLQLCNKHGGSTAVEKTNGKINWEVCFQARPGKDENHEIIVPCENDSTAEQLDANFTEAAAMSEGDS</sequence>
<dbReference type="Proteomes" id="UP001604277">
    <property type="component" value="Unassembled WGS sequence"/>
</dbReference>
<feature type="compositionally biased region" description="Basic and acidic residues" evidence="1">
    <location>
        <begin position="16"/>
        <end position="27"/>
    </location>
</feature>
<name>A0ABD1XAK7_9LAMI</name>
<evidence type="ECO:0000313" key="2">
    <source>
        <dbReference type="EMBL" id="KAL2558964.1"/>
    </source>
</evidence>
<dbReference type="EMBL" id="JBFOLJ010000001">
    <property type="protein sequence ID" value="KAL2558964.1"/>
    <property type="molecule type" value="Genomic_DNA"/>
</dbReference>
<proteinExistence type="predicted"/>